<dbReference type="RefSeq" id="YP_009624038.1">
    <property type="nucleotide sequence ID" value="NC_042116.1"/>
</dbReference>
<evidence type="ECO:0000256" key="1">
    <source>
        <dbReference type="SAM" id="Phobius"/>
    </source>
</evidence>
<reference evidence="4" key="1">
    <citation type="submission" date="2017-10" db="EMBL/GenBank/DDBJ databases">
        <authorList>
            <person name="Skurnik M."/>
        </authorList>
    </citation>
    <scope>NUCLEOTIDE SEQUENCE [LARGE SCALE GENOMIC DNA]</scope>
</reference>
<protein>
    <submittedName>
        <fullName evidence="2">Uncharacterized protein</fullName>
    </submittedName>
</protein>
<organism evidence="2 4">
    <name type="scientific">Yersinia phage fHe-Yen9-04</name>
    <dbReference type="NCBI Taxonomy" id="2052742"/>
    <lineage>
        <taxon>Viruses</taxon>
        <taxon>Duplodnaviria</taxon>
        <taxon>Heunggongvirae</taxon>
        <taxon>Uroviricota</taxon>
        <taxon>Caudoviricetes</taxon>
        <taxon>Eneladusvirus</taxon>
        <taxon>Eneladusvirus Yen904</taxon>
    </lineage>
</organism>
<dbReference type="EMBL" id="LR596615">
    <property type="protein sequence ID" value="VUE36474.1"/>
    <property type="molecule type" value="Genomic_DNA"/>
</dbReference>
<keyword evidence="1" id="KW-0812">Transmembrane</keyword>
<feature type="transmembrane region" description="Helical" evidence="1">
    <location>
        <begin position="46"/>
        <end position="67"/>
    </location>
</feature>
<evidence type="ECO:0000313" key="2">
    <source>
        <dbReference type="EMBL" id="SOK58705.1"/>
    </source>
</evidence>
<keyword evidence="1" id="KW-1133">Transmembrane helix</keyword>
<feature type="transmembrane region" description="Helical" evidence="1">
    <location>
        <begin position="7"/>
        <end position="26"/>
    </location>
</feature>
<proteinExistence type="predicted"/>
<keyword evidence="1" id="KW-0472">Membrane</keyword>
<evidence type="ECO:0000313" key="4">
    <source>
        <dbReference type="Proteomes" id="UP000240931"/>
    </source>
</evidence>
<evidence type="ECO:0000313" key="3">
    <source>
        <dbReference type="EMBL" id="VUE36474.1"/>
    </source>
</evidence>
<reference evidence="2" key="2">
    <citation type="submission" date="2017-10" db="EMBL/GenBank/DDBJ databases">
        <authorList>
            <person name="Banno H."/>
            <person name="Chua N.-H."/>
        </authorList>
    </citation>
    <scope>NUCLEOTIDE SEQUENCE [LARGE SCALE GENOMIC DNA]</scope>
</reference>
<dbReference type="GeneID" id="40100846"/>
<dbReference type="KEGG" id="vg:40100846"/>
<reference evidence="3 5" key="3">
    <citation type="submission" date="2019-06" db="EMBL/GenBank/DDBJ databases">
        <authorList>
            <person name="Bower L."/>
            <person name="Leinonen R."/>
        </authorList>
    </citation>
    <scope>NUCLEOTIDE SEQUENCE [LARGE SCALE GENOMIC DNA]</scope>
</reference>
<dbReference type="Proteomes" id="UP000240931">
    <property type="component" value="Segment"/>
</dbReference>
<accession>A0A2C9CXZ8</accession>
<name>A0A2C9CXZ8_9CAUD</name>
<dbReference type="EMBL" id="LT960551">
    <property type="protein sequence ID" value="SOK58705.1"/>
    <property type="molecule type" value="Genomic_DNA"/>
</dbReference>
<dbReference type="OrthoDB" id="39349at10239"/>
<gene>
    <name evidence="2" type="primary">g428</name>
</gene>
<dbReference type="Proteomes" id="UP000317227">
    <property type="component" value="Segment"/>
</dbReference>
<evidence type="ECO:0000313" key="5">
    <source>
        <dbReference type="Proteomes" id="UP000317227"/>
    </source>
</evidence>
<keyword evidence="4" id="KW-1185">Reference proteome</keyword>
<sequence>MKILFCWLIGAMSVILGMMFTAWRTATLPQGNLYFLSPDDRLLVSLWTGGLYCMWFIIVSFCLWLVFKGIDYAYE</sequence>